<dbReference type="InterPro" id="IPR029044">
    <property type="entry name" value="Nucleotide-diphossugar_trans"/>
</dbReference>
<proteinExistence type="predicted"/>
<reference evidence="1" key="1">
    <citation type="submission" date="2021-02" db="EMBL/GenBank/DDBJ databases">
        <authorList>
            <person name="Dougan E. K."/>
            <person name="Rhodes N."/>
            <person name="Thang M."/>
            <person name="Chan C."/>
        </authorList>
    </citation>
    <scope>NUCLEOTIDE SEQUENCE</scope>
</reference>
<name>A0A812SZX8_9DINO</name>
<comment type="caution">
    <text evidence="1">The sequence shown here is derived from an EMBL/GenBank/DDBJ whole genome shotgun (WGS) entry which is preliminary data.</text>
</comment>
<evidence type="ECO:0000313" key="1">
    <source>
        <dbReference type="EMBL" id="CAE7503756.1"/>
    </source>
</evidence>
<dbReference type="EMBL" id="CAJNDS010002507">
    <property type="protein sequence ID" value="CAE7503756.1"/>
    <property type="molecule type" value="Genomic_DNA"/>
</dbReference>
<organism evidence="1 2">
    <name type="scientific">Symbiodinium natans</name>
    <dbReference type="NCBI Taxonomy" id="878477"/>
    <lineage>
        <taxon>Eukaryota</taxon>
        <taxon>Sar</taxon>
        <taxon>Alveolata</taxon>
        <taxon>Dinophyceae</taxon>
        <taxon>Suessiales</taxon>
        <taxon>Symbiodiniaceae</taxon>
        <taxon>Symbiodinium</taxon>
    </lineage>
</organism>
<dbReference type="Proteomes" id="UP000604046">
    <property type="component" value="Unassembled WGS sequence"/>
</dbReference>
<dbReference type="OrthoDB" id="411524at2759"/>
<keyword evidence="2" id="KW-1185">Reference proteome</keyword>
<dbReference type="AlphaFoldDB" id="A0A812SZX8"/>
<evidence type="ECO:0000313" key="2">
    <source>
        <dbReference type="Proteomes" id="UP000604046"/>
    </source>
</evidence>
<gene>
    <name evidence="1" type="primary">TPS1</name>
    <name evidence="1" type="ORF">SNAT2548_LOCUS28213</name>
</gene>
<protein>
    <submittedName>
        <fullName evidence="1">TPS1 protein</fullName>
    </submittedName>
</protein>
<dbReference type="Gene3D" id="3.90.550.10">
    <property type="entry name" value="Spore Coat Polysaccharide Biosynthesis Protein SpsA, Chain A"/>
    <property type="match status" value="1"/>
</dbReference>
<accession>A0A812SZX8</accession>
<sequence>MLKEGTYEECCGLAFQEFMLVFLGKAIRDLEDVEELREIQTVMKTYLLFVNSLDTLAWELAAQAEGKMAIAHYNTLTEPAANEGLSLEGFMKKRLAVMKDLNHAAHFCENYFQVLWYHRAQAIGRSAVETDINSVRPQFENVMQLYKVIQDASQRLLYDKVADSSVLPEVWPAIDISPEIVLVVNVVGKWASVGVVTFWSILKHRTTPLRVFVLGDQEGIRDWRQVVKDMRLAVPQFMHRVRFHYIDIFLHPRMINYFSRLPPECASTNMSKALFARLICHELLPDDVARAIAIDLGDILVFEDILGLWREGDLLKFDELLAASSHRSAEETLRHTKPTTLNGGLVLYEIARMRRSGYTEDTLSAARGGLERGYGHFCMWDQDIINAMHQDLWNGRRVRVLPCRWSLFPVAGWQFFWNTPSFWLRELVQFRRYPGFLGVDHFEHFCPGPVLMLHTMFAFGSKRDRKLARDVALVQGARNEQPGSALRGADGSMCACGEKAALLHVPSTMKLWPWVQRLFSFHSPPFLPKAEEEALFTSRAEQGEEIGGGFWGAEGEEEMATMRQGTLRWAMSVGATLVSQNCATMPTNNGNYADVQFEQWKRGDSLTLVVQTNAHKDAHLFIGKITPIPNALHALGLEIVVDAFDPPRTLLRWGMGNTAGEELASHSGRVLQDGGSWSTFWVQVTSAGLVTVGSGNTTSSESSLLSVMLELKGGYDLPQMAHVYVGSLGEQSVQWLICHQ</sequence>
<dbReference type="SUPFAM" id="SSF53448">
    <property type="entry name" value="Nucleotide-diphospho-sugar transferases"/>
    <property type="match status" value="1"/>
</dbReference>